<organism evidence="1 2">
    <name type="scientific">Nitrosomonas nitrosa</name>
    <dbReference type="NCBI Taxonomy" id="52442"/>
    <lineage>
        <taxon>Bacteria</taxon>
        <taxon>Pseudomonadati</taxon>
        <taxon>Pseudomonadota</taxon>
        <taxon>Betaproteobacteria</taxon>
        <taxon>Nitrosomonadales</taxon>
        <taxon>Nitrosomonadaceae</taxon>
        <taxon>Nitrosomonas</taxon>
    </lineage>
</organism>
<dbReference type="AlphaFoldDB" id="A0A1I4Q1I2"/>
<keyword evidence="2" id="KW-1185">Reference proteome</keyword>
<gene>
    <name evidence="1" type="ORF">SAMN05421880_11361</name>
</gene>
<protein>
    <submittedName>
        <fullName evidence="1">Uncharacterized protein</fullName>
    </submittedName>
</protein>
<name>A0A1I4Q1I2_9PROT</name>
<dbReference type="EMBL" id="FOUF01000013">
    <property type="protein sequence ID" value="SFM33726.1"/>
    <property type="molecule type" value="Genomic_DNA"/>
</dbReference>
<evidence type="ECO:0000313" key="1">
    <source>
        <dbReference type="EMBL" id="SFM33726.1"/>
    </source>
</evidence>
<sequence>MNDVPVSIMLKRFTHFHNVMFSHPRILFFISITPVQTKLTFYAEVLVKNKDK</sequence>
<evidence type="ECO:0000313" key="2">
    <source>
        <dbReference type="Proteomes" id="UP000199561"/>
    </source>
</evidence>
<reference evidence="1 2" key="1">
    <citation type="submission" date="2016-10" db="EMBL/GenBank/DDBJ databases">
        <authorList>
            <person name="de Groot N.N."/>
        </authorList>
    </citation>
    <scope>NUCLEOTIDE SEQUENCE [LARGE SCALE GENOMIC DNA]</scope>
    <source>
        <strain evidence="1 2">Nm146</strain>
    </source>
</reference>
<proteinExistence type="predicted"/>
<dbReference type="Proteomes" id="UP000199561">
    <property type="component" value="Unassembled WGS sequence"/>
</dbReference>
<accession>A0A1I4Q1I2</accession>